<dbReference type="PANTHER" id="PTHR43864">
    <property type="entry name" value="HYPOXANTHINE/GUANINE PHOSPHORIBOSYLTRANSFERASE"/>
    <property type="match status" value="1"/>
</dbReference>
<name>A0A9D1S4B1_9FIRM</name>
<dbReference type="GO" id="GO:0045982">
    <property type="term" value="P:negative regulation of purine nucleobase metabolic process"/>
    <property type="evidence" value="ECO:0007669"/>
    <property type="project" value="InterPro"/>
</dbReference>
<dbReference type="InterPro" id="IPR029057">
    <property type="entry name" value="PRTase-like"/>
</dbReference>
<accession>A0A9D1S4B1</accession>
<dbReference type="InterPro" id="IPR015265">
    <property type="entry name" value="PuR_N"/>
</dbReference>
<dbReference type="InterPro" id="IPR036390">
    <property type="entry name" value="WH_DNA-bd_sf"/>
</dbReference>
<dbReference type="InterPro" id="IPR036388">
    <property type="entry name" value="WH-like_DNA-bd_sf"/>
</dbReference>
<dbReference type="PANTHER" id="PTHR43864:SF2">
    <property type="entry name" value="PUR OPERON REPRESSOR"/>
    <property type="match status" value="1"/>
</dbReference>
<dbReference type="NCBIfam" id="TIGR01743">
    <property type="entry name" value="purR_Bsub"/>
    <property type="match status" value="1"/>
</dbReference>
<evidence type="ECO:0000259" key="7">
    <source>
        <dbReference type="Pfam" id="PF09182"/>
    </source>
</evidence>
<evidence type="ECO:0000256" key="1">
    <source>
        <dbReference type="ARBA" id="ARBA00011738"/>
    </source>
</evidence>
<dbReference type="InterPro" id="IPR050118">
    <property type="entry name" value="Pur/Pyrimidine_PRTase"/>
</dbReference>
<dbReference type="SUPFAM" id="SSF53271">
    <property type="entry name" value="PRTase-like"/>
    <property type="match status" value="1"/>
</dbReference>
<feature type="domain" description="Bacterial purine repressor N-terminal" evidence="7">
    <location>
        <begin position="5"/>
        <end position="74"/>
    </location>
</feature>
<dbReference type="CDD" id="cd06223">
    <property type="entry name" value="PRTases_typeI"/>
    <property type="match status" value="1"/>
</dbReference>
<dbReference type="Pfam" id="PF09182">
    <property type="entry name" value="PuR_N"/>
    <property type="match status" value="1"/>
</dbReference>
<dbReference type="InterPro" id="IPR000836">
    <property type="entry name" value="PRTase_dom"/>
</dbReference>
<feature type="domain" description="Phosphoribosyltransferase" evidence="6">
    <location>
        <begin position="109"/>
        <end position="243"/>
    </location>
</feature>
<organism evidence="8 9">
    <name type="scientific">Candidatus Fimadaptatus faecigallinarum</name>
    <dbReference type="NCBI Taxonomy" id="2840814"/>
    <lineage>
        <taxon>Bacteria</taxon>
        <taxon>Bacillati</taxon>
        <taxon>Bacillota</taxon>
        <taxon>Clostridia</taxon>
        <taxon>Eubacteriales</taxon>
        <taxon>Candidatus Fimadaptatus</taxon>
    </lineage>
</organism>
<sequence>MERIKRNERIAAMVQVLTAAPNRVFTLGHFCQMFSAAKSTISEDIDILQRSLDMFGLGTIETVTGAAGGVRYRPAYDSKRSREFLEGICERLSDPSRVLPGGFLYMADILADPAVVCRMGEILASYFYASNPSVVITMETMGIPVAMETARILGVPLVIARRDSKAYEGSAVKINYTAGSNGGIETMSLSRRAVTAAQRALIIDDFMKGGGTIRGMNDLMREFDVEVVGMGVVMSTSTPEKKRIDGVHALLIRQDVTEGRPTVVTPAEWI</sequence>
<evidence type="ECO:0000313" key="9">
    <source>
        <dbReference type="Proteomes" id="UP000824123"/>
    </source>
</evidence>
<dbReference type="GO" id="GO:0003677">
    <property type="term" value="F:DNA binding"/>
    <property type="evidence" value="ECO:0007669"/>
    <property type="project" value="UniProtKB-KW"/>
</dbReference>
<keyword evidence="3" id="KW-0238">DNA-binding</keyword>
<evidence type="ECO:0000256" key="4">
    <source>
        <dbReference type="ARBA" id="ARBA00023163"/>
    </source>
</evidence>
<dbReference type="EMBL" id="DVNK01000027">
    <property type="protein sequence ID" value="HIU46371.1"/>
    <property type="molecule type" value="Genomic_DNA"/>
</dbReference>
<dbReference type="Proteomes" id="UP000824123">
    <property type="component" value="Unassembled WGS sequence"/>
</dbReference>
<gene>
    <name evidence="8" type="primary">purR</name>
    <name evidence="8" type="ORF">IAC59_03825</name>
</gene>
<evidence type="ECO:0000259" key="6">
    <source>
        <dbReference type="Pfam" id="PF00156"/>
    </source>
</evidence>
<evidence type="ECO:0000256" key="3">
    <source>
        <dbReference type="ARBA" id="ARBA00023125"/>
    </source>
</evidence>
<reference evidence="8" key="2">
    <citation type="journal article" date="2021" name="PeerJ">
        <title>Extensive microbial diversity within the chicken gut microbiome revealed by metagenomics and culture.</title>
        <authorList>
            <person name="Gilroy R."/>
            <person name="Ravi A."/>
            <person name="Getino M."/>
            <person name="Pursley I."/>
            <person name="Horton D.L."/>
            <person name="Alikhan N.F."/>
            <person name="Baker D."/>
            <person name="Gharbi K."/>
            <person name="Hall N."/>
            <person name="Watson M."/>
            <person name="Adriaenssens E.M."/>
            <person name="Foster-Nyarko E."/>
            <person name="Jarju S."/>
            <person name="Secka A."/>
            <person name="Antonio M."/>
            <person name="Oren A."/>
            <person name="Chaudhuri R.R."/>
            <person name="La Ragione R."/>
            <person name="Hildebrand F."/>
            <person name="Pallen M.J."/>
        </authorList>
    </citation>
    <scope>NUCLEOTIDE SEQUENCE</scope>
    <source>
        <strain evidence="8">ChiSxjej2B14-8506</strain>
    </source>
</reference>
<comment type="subunit">
    <text evidence="1">Homodimer.</text>
</comment>
<comment type="caution">
    <text evidence="8">The sequence shown here is derived from an EMBL/GenBank/DDBJ whole genome shotgun (WGS) entry which is preliminary data.</text>
</comment>
<dbReference type="Pfam" id="PF00156">
    <property type="entry name" value="Pribosyltran"/>
    <property type="match status" value="1"/>
</dbReference>
<dbReference type="SUPFAM" id="SSF46785">
    <property type="entry name" value="Winged helix' DNA-binding domain"/>
    <property type="match status" value="1"/>
</dbReference>
<evidence type="ECO:0000313" key="8">
    <source>
        <dbReference type="EMBL" id="HIU46371.1"/>
    </source>
</evidence>
<reference evidence="8" key="1">
    <citation type="submission" date="2020-10" db="EMBL/GenBank/DDBJ databases">
        <authorList>
            <person name="Gilroy R."/>
        </authorList>
    </citation>
    <scope>NUCLEOTIDE SEQUENCE</scope>
    <source>
        <strain evidence="8">ChiSxjej2B14-8506</strain>
    </source>
</reference>
<keyword evidence="2" id="KW-0805">Transcription regulation</keyword>
<dbReference type="AlphaFoldDB" id="A0A9D1S4B1"/>
<dbReference type="InterPro" id="IPR010078">
    <property type="entry name" value="PurR_Bsub"/>
</dbReference>
<evidence type="ECO:0000256" key="2">
    <source>
        <dbReference type="ARBA" id="ARBA00023015"/>
    </source>
</evidence>
<dbReference type="Gene3D" id="1.10.10.10">
    <property type="entry name" value="Winged helix-like DNA-binding domain superfamily/Winged helix DNA-binding domain"/>
    <property type="match status" value="1"/>
</dbReference>
<comment type="similarity">
    <text evidence="5">Belongs to the purine/pyrimidine phosphoribosyltransferase family. PurR subfamily.</text>
</comment>
<proteinExistence type="inferred from homology"/>
<evidence type="ECO:0000256" key="5">
    <source>
        <dbReference type="ARBA" id="ARBA00049656"/>
    </source>
</evidence>
<dbReference type="Gene3D" id="3.40.50.2020">
    <property type="match status" value="1"/>
</dbReference>
<keyword evidence="4" id="KW-0804">Transcription</keyword>
<protein>
    <submittedName>
        <fullName evidence="8">Pur operon repressor</fullName>
    </submittedName>
</protein>
<dbReference type="GO" id="GO:0045892">
    <property type="term" value="P:negative regulation of DNA-templated transcription"/>
    <property type="evidence" value="ECO:0007669"/>
    <property type="project" value="InterPro"/>
</dbReference>